<dbReference type="PATRIC" id="fig|66430.4.peg.4861"/>
<reference evidence="2 3" key="1">
    <citation type="submission" date="2015-06" db="EMBL/GenBank/DDBJ databases">
        <title>Recapitulation of the evolution of biosynthetic gene clusters reveals hidden chemical diversity on bacterial genomes.</title>
        <authorList>
            <person name="Cruz-Morales P."/>
            <person name="Martinez-Guerrero C."/>
            <person name="Morales-Escalante M.A."/>
            <person name="Yanez-Guerra L.A."/>
            <person name="Kopp J.F."/>
            <person name="Feldmann J."/>
            <person name="Ramos-Aboites H.E."/>
            <person name="Barona-Gomez F."/>
        </authorList>
    </citation>
    <scope>NUCLEOTIDE SEQUENCE [LARGE SCALE GENOMIC DNA]</scope>
    <source>
        <strain evidence="2 3">ATCC 31245</strain>
    </source>
</reference>
<dbReference type="InterPro" id="IPR036866">
    <property type="entry name" value="RibonucZ/Hydroxyglut_hydro"/>
</dbReference>
<comment type="caution">
    <text evidence="2">The sequence shown here is derived from an EMBL/GenBank/DDBJ whole genome shotgun (WGS) entry which is preliminary data.</text>
</comment>
<dbReference type="SUPFAM" id="SSF56281">
    <property type="entry name" value="Metallo-hydrolase/oxidoreductase"/>
    <property type="match status" value="1"/>
</dbReference>
<dbReference type="STRING" id="66430.ACS04_12205"/>
<dbReference type="Pfam" id="PF12706">
    <property type="entry name" value="Lactamase_B_2"/>
    <property type="match status" value="1"/>
</dbReference>
<evidence type="ECO:0000313" key="3">
    <source>
        <dbReference type="Proteomes" id="UP000035932"/>
    </source>
</evidence>
<dbReference type="PANTHER" id="PTHR15032:SF36">
    <property type="entry name" value="METALLO-BETA-LACTAMASE DOMAIN-CONTAINING PROTEIN"/>
    <property type="match status" value="1"/>
</dbReference>
<dbReference type="PANTHER" id="PTHR15032">
    <property type="entry name" value="N-ACYL-PHOSPHATIDYLETHANOLAMINE-HYDROLYZING PHOSPHOLIPASE D"/>
    <property type="match status" value="1"/>
</dbReference>
<evidence type="ECO:0000259" key="1">
    <source>
        <dbReference type="Pfam" id="PF12706"/>
    </source>
</evidence>
<dbReference type="InterPro" id="IPR001279">
    <property type="entry name" value="Metallo-B-lactamas"/>
</dbReference>
<accession>A0A0J6XQS3</accession>
<dbReference type="GO" id="GO:0005737">
    <property type="term" value="C:cytoplasm"/>
    <property type="evidence" value="ECO:0007669"/>
    <property type="project" value="TreeGrafter"/>
</dbReference>
<dbReference type="Gene3D" id="3.60.15.10">
    <property type="entry name" value="Ribonuclease Z/Hydroxyacylglutathione hydrolase-like"/>
    <property type="match status" value="1"/>
</dbReference>
<gene>
    <name evidence="2" type="ORF">ACS04_12205</name>
</gene>
<dbReference type="Proteomes" id="UP000035932">
    <property type="component" value="Unassembled WGS sequence"/>
</dbReference>
<dbReference type="OrthoDB" id="9789133at2"/>
<sequence>MPVEITWWGHATCAVEDSGVRLLTDPLFARRLAHLRRRRGALPPPEAAEADAVLVSHLHADHLHLPSLARLAPGTRLLVPRGARRAVPGLARVAGARGLPVTEVAPGEEVGVRAGVRVRAVSARHDGRRLPFGPRLAPALGYVVQGSARTYFAGDTGLFEAMAEEVGPVDVALLPVGGWGPYLGPGHLDPAGAARALAELAPAAAVPVHYGTYWPIGLDAVRPHEFHSPGEEFARRARLLAPKVTVRVPGHGERVRLP</sequence>
<organism evidence="2 3">
    <name type="scientific">Streptomyces roseus</name>
    <dbReference type="NCBI Taxonomy" id="66430"/>
    <lineage>
        <taxon>Bacteria</taxon>
        <taxon>Bacillati</taxon>
        <taxon>Actinomycetota</taxon>
        <taxon>Actinomycetes</taxon>
        <taxon>Kitasatosporales</taxon>
        <taxon>Streptomycetaceae</taxon>
        <taxon>Streptomyces</taxon>
    </lineage>
</organism>
<proteinExistence type="predicted"/>
<name>A0A0J6XQS3_9ACTN</name>
<feature type="domain" description="Metallo-beta-lactamase" evidence="1">
    <location>
        <begin position="21"/>
        <end position="210"/>
    </location>
</feature>
<keyword evidence="3" id="KW-1185">Reference proteome</keyword>
<dbReference type="RefSeq" id="WP_048476575.1">
    <property type="nucleotide sequence ID" value="NZ_JBIRUD010000022.1"/>
</dbReference>
<evidence type="ECO:0000313" key="2">
    <source>
        <dbReference type="EMBL" id="KMO97574.1"/>
    </source>
</evidence>
<dbReference type="EMBL" id="LFML01000046">
    <property type="protein sequence ID" value="KMO97574.1"/>
    <property type="molecule type" value="Genomic_DNA"/>
</dbReference>
<protein>
    <submittedName>
        <fullName evidence="2">Membrane protein</fullName>
    </submittedName>
</protein>
<dbReference type="AlphaFoldDB" id="A0A0J6XQS3"/>